<comment type="caution">
    <text evidence="5">The sequence shown here is derived from an EMBL/GenBank/DDBJ whole genome shotgun (WGS) entry which is preliminary data.</text>
</comment>
<dbReference type="Gene3D" id="3.30.70.100">
    <property type="match status" value="1"/>
</dbReference>
<organism evidence="5 6">
    <name type="scientific">Flavihumibacter stibioxidans</name>
    <dbReference type="NCBI Taxonomy" id="1834163"/>
    <lineage>
        <taxon>Bacteria</taxon>
        <taxon>Pseudomonadati</taxon>
        <taxon>Bacteroidota</taxon>
        <taxon>Chitinophagia</taxon>
        <taxon>Chitinophagales</taxon>
        <taxon>Chitinophagaceae</taxon>
        <taxon>Flavihumibacter</taxon>
    </lineage>
</organism>
<dbReference type="PANTHER" id="PTHR43280:SF2">
    <property type="entry name" value="HTH-TYPE TRANSCRIPTIONAL REGULATOR EXSA"/>
    <property type="match status" value="1"/>
</dbReference>
<dbReference type="Proteomes" id="UP000765802">
    <property type="component" value="Unassembled WGS sequence"/>
</dbReference>
<feature type="domain" description="HTH araC/xylS-type" evidence="4">
    <location>
        <begin position="112"/>
        <end position="180"/>
    </location>
</feature>
<dbReference type="SUPFAM" id="SSF46689">
    <property type="entry name" value="Homeodomain-like"/>
    <property type="match status" value="1"/>
</dbReference>
<dbReference type="SUPFAM" id="SSF55008">
    <property type="entry name" value="HMA, heavy metal-associated domain"/>
    <property type="match status" value="1"/>
</dbReference>
<dbReference type="InterPro" id="IPR009057">
    <property type="entry name" value="Homeodomain-like_sf"/>
</dbReference>
<protein>
    <recommendedName>
        <fullName evidence="4">HTH araC/xylS-type domain-containing protein</fullName>
    </recommendedName>
</protein>
<dbReference type="Pfam" id="PF12833">
    <property type="entry name" value="HTH_18"/>
    <property type="match status" value="1"/>
</dbReference>
<reference evidence="5 6" key="1">
    <citation type="submission" date="2016-07" db="EMBL/GenBank/DDBJ databases">
        <title>Genome analysis of Flavihumibacter stibioxidans YS-17.</title>
        <authorList>
            <person name="Shi K."/>
            <person name="Han Y."/>
            <person name="Wang G."/>
        </authorList>
    </citation>
    <scope>NUCLEOTIDE SEQUENCE [LARGE SCALE GENOMIC DNA]</scope>
    <source>
        <strain evidence="5 6">YS-17</strain>
    </source>
</reference>
<dbReference type="EMBL" id="MBUA01000029">
    <property type="protein sequence ID" value="MBC6492792.1"/>
    <property type="molecule type" value="Genomic_DNA"/>
</dbReference>
<keyword evidence="6" id="KW-1185">Reference proteome</keyword>
<dbReference type="InterPro" id="IPR018062">
    <property type="entry name" value="HTH_AraC-typ_CS"/>
</dbReference>
<evidence type="ECO:0000256" key="1">
    <source>
        <dbReference type="ARBA" id="ARBA00023015"/>
    </source>
</evidence>
<name>A0ABR7MCM5_9BACT</name>
<keyword evidence="3" id="KW-0804">Transcription</keyword>
<dbReference type="PROSITE" id="PS01124">
    <property type="entry name" value="HTH_ARAC_FAMILY_2"/>
    <property type="match status" value="1"/>
</dbReference>
<dbReference type="PANTHER" id="PTHR43280">
    <property type="entry name" value="ARAC-FAMILY TRANSCRIPTIONAL REGULATOR"/>
    <property type="match status" value="1"/>
</dbReference>
<keyword evidence="2" id="KW-0238">DNA-binding</keyword>
<evidence type="ECO:0000256" key="3">
    <source>
        <dbReference type="ARBA" id="ARBA00023163"/>
    </source>
</evidence>
<accession>A0ABR7MCM5</accession>
<dbReference type="RefSeq" id="WP_187258111.1">
    <property type="nucleotide sequence ID" value="NZ_JBHULF010000019.1"/>
</dbReference>
<keyword evidence="1" id="KW-0805">Transcription regulation</keyword>
<sequence>MQVQHRIIIKGMACQRCINTIRSKFRSIDLEIKAIHLGEVTVDTGDKQVDLQLIREQLEPLGFSLVEDKKLKIAAAVKGLVAIVYSGQFDFPYKFRFSDLVEKELQRDFGAISAVFSSLENQTLEKYIIQYRVEKARELMMYSDETLSGISFRLGFSSVAHLSSQFKSQTGLNPSFFLSRKKKN</sequence>
<evidence type="ECO:0000259" key="4">
    <source>
        <dbReference type="PROSITE" id="PS01124"/>
    </source>
</evidence>
<dbReference type="SMART" id="SM00342">
    <property type="entry name" value="HTH_ARAC"/>
    <property type="match status" value="1"/>
</dbReference>
<evidence type="ECO:0000313" key="6">
    <source>
        <dbReference type="Proteomes" id="UP000765802"/>
    </source>
</evidence>
<proteinExistence type="predicted"/>
<dbReference type="Gene3D" id="1.10.10.60">
    <property type="entry name" value="Homeodomain-like"/>
    <property type="match status" value="1"/>
</dbReference>
<gene>
    <name evidence="5" type="ORF">BC349_17170</name>
</gene>
<evidence type="ECO:0000256" key="2">
    <source>
        <dbReference type="ARBA" id="ARBA00023125"/>
    </source>
</evidence>
<dbReference type="PROSITE" id="PS00041">
    <property type="entry name" value="HTH_ARAC_FAMILY_1"/>
    <property type="match status" value="1"/>
</dbReference>
<dbReference type="InterPro" id="IPR018060">
    <property type="entry name" value="HTH_AraC"/>
</dbReference>
<dbReference type="InterPro" id="IPR036163">
    <property type="entry name" value="HMA_dom_sf"/>
</dbReference>
<evidence type="ECO:0000313" key="5">
    <source>
        <dbReference type="EMBL" id="MBC6492792.1"/>
    </source>
</evidence>